<feature type="compositionally biased region" description="Polar residues" evidence="1">
    <location>
        <begin position="47"/>
        <end position="56"/>
    </location>
</feature>
<protein>
    <submittedName>
        <fullName evidence="2">Uncharacterized protein</fullName>
    </submittedName>
</protein>
<proteinExistence type="predicted"/>
<feature type="region of interest" description="Disordered" evidence="1">
    <location>
        <begin position="36"/>
        <end position="62"/>
    </location>
</feature>
<name>A0A2D2DU71_9BURK</name>
<dbReference type="EMBL" id="CP024608">
    <property type="protein sequence ID" value="ATQ78522.1"/>
    <property type="molecule type" value="Genomic_DNA"/>
</dbReference>
<evidence type="ECO:0000313" key="3">
    <source>
        <dbReference type="Proteomes" id="UP000229897"/>
    </source>
</evidence>
<dbReference type="AlphaFoldDB" id="A0A2D2DU71"/>
<evidence type="ECO:0000256" key="1">
    <source>
        <dbReference type="SAM" id="MobiDB-lite"/>
    </source>
</evidence>
<dbReference type="KEGG" id="mass:CR152_31415"/>
<accession>A0A2D2DU71</accession>
<dbReference type="Proteomes" id="UP000229897">
    <property type="component" value="Chromosome"/>
</dbReference>
<reference evidence="2" key="1">
    <citation type="submission" date="2017-10" db="EMBL/GenBank/DDBJ databases">
        <title>Massilia psychrophilum sp. nov., a novel purple-pigmented bacterium isolated from Tianshan glacier, Xinjiang Municipality, China.</title>
        <authorList>
            <person name="Wang H."/>
        </authorList>
    </citation>
    <scope>NUCLEOTIDE SEQUENCE [LARGE SCALE GENOMIC DNA]</scope>
    <source>
        <strain evidence="2">B2</strain>
    </source>
</reference>
<gene>
    <name evidence="2" type="ORF">CR152_31415</name>
</gene>
<organism evidence="2 3">
    <name type="scientific">Massilia violaceinigra</name>
    <dbReference type="NCBI Taxonomy" id="2045208"/>
    <lineage>
        <taxon>Bacteria</taxon>
        <taxon>Pseudomonadati</taxon>
        <taxon>Pseudomonadota</taxon>
        <taxon>Betaproteobacteria</taxon>
        <taxon>Burkholderiales</taxon>
        <taxon>Oxalobacteraceae</taxon>
        <taxon>Telluria group</taxon>
        <taxon>Massilia</taxon>
    </lineage>
</organism>
<evidence type="ECO:0000313" key="2">
    <source>
        <dbReference type="EMBL" id="ATQ78522.1"/>
    </source>
</evidence>
<sequence>MQNAFGKEAALKLLRACPLSDELAIEALAGRYERRTRPDAGNFDASAESNRNTSNRAHVPLS</sequence>
<keyword evidence="3" id="KW-1185">Reference proteome</keyword>